<proteinExistence type="predicted"/>
<dbReference type="Proteomes" id="UP001151760">
    <property type="component" value="Unassembled WGS sequence"/>
</dbReference>
<name>A0ABQ4ZK92_9ASTR</name>
<reference evidence="3" key="2">
    <citation type="submission" date="2022-01" db="EMBL/GenBank/DDBJ databases">
        <authorList>
            <person name="Yamashiro T."/>
            <person name="Shiraishi A."/>
            <person name="Satake H."/>
            <person name="Nakayama K."/>
        </authorList>
    </citation>
    <scope>NUCLEOTIDE SEQUENCE</scope>
</reference>
<keyword evidence="4" id="KW-1185">Reference proteome</keyword>
<protein>
    <submittedName>
        <fullName evidence="3">Uncharacterized protein</fullName>
    </submittedName>
</protein>
<feature type="coiled-coil region" evidence="1">
    <location>
        <begin position="9"/>
        <end position="71"/>
    </location>
</feature>
<reference evidence="3" key="1">
    <citation type="journal article" date="2022" name="Int. J. Mol. Sci.">
        <title>Draft Genome of Tanacetum Coccineum: Genomic Comparison of Closely Related Tanacetum-Family Plants.</title>
        <authorList>
            <person name="Yamashiro T."/>
            <person name="Shiraishi A."/>
            <person name="Nakayama K."/>
            <person name="Satake H."/>
        </authorList>
    </citation>
    <scope>NUCLEOTIDE SEQUENCE</scope>
</reference>
<evidence type="ECO:0000313" key="3">
    <source>
        <dbReference type="EMBL" id="GJS90272.1"/>
    </source>
</evidence>
<comment type="caution">
    <text evidence="3">The sequence shown here is derived from an EMBL/GenBank/DDBJ whole genome shotgun (WGS) entry which is preliminary data.</text>
</comment>
<gene>
    <name evidence="3" type="ORF">Tco_0772908</name>
</gene>
<evidence type="ECO:0000313" key="4">
    <source>
        <dbReference type="Proteomes" id="UP001151760"/>
    </source>
</evidence>
<evidence type="ECO:0000256" key="2">
    <source>
        <dbReference type="SAM" id="MobiDB-lite"/>
    </source>
</evidence>
<organism evidence="3 4">
    <name type="scientific">Tanacetum coccineum</name>
    <dbReference type="NCBI Taxonomy" id="301880"/>
    <lineage>
        <taxon>Eukaryota</taxon>
        <taxon>Viridiplantae</taxon>
        <taxon>Streptophyta</taxon>
        <taxon>Embryophyta</taxon>
        <taxon>Tracheophyta</taxon>
        <taxon>Spermatophyta</taxon>
        <taxon>Magnoliopsida</taxon>
        <taxon>eudicotyledons</taxon>
        <taxon>Gunneridae</taxon>
        <taxon>Pentapetalae</taxon>
        <taxon>asterids</taxon>
        <taxon>campanulids</taxon>
        <taxon>Asterales</taxon>
        <taxon>Asteraceae</taxon>
        <taxon>Asteroideae</taxon>
        <taxon>Anthemideae</taxon>
        <taxon>Anthemidinae</taxon>
        <taxon>Tanacetum</taxon>
    </lineage>
</organism>
<dbReference type="EMBL" id="BQNB010011414">
    <property type="protein sequence ID" value="GJS90272.1"/>
    <property type="molecule type" value="Genomic_DNA"/>
</dbReference>
<keyword evidence="1" id="KW-0175">Coiled coil</keyword>
<evidence type="ECO:0000256" key="1">
    <source>
        <dbReference type="SAM" id="Coils"/>
    </source>
</evidence>
<sequence length="475" mass="53435">MALAYKTGLESAEEKLVVYKKNKSIYEQDIKKLKLKIHLREIAITELRKKLEKVQQEKDSIQFNVNKFENASKSLDKLIESQIVDNCKKGLGYNAVPPLYIGNFMPPTPDLSFTSLEEFTSELVVIKPVVKNSEAKASEAKPKAIRKNNGAPMIEDSVSDSKEQDLPQAKIKKKTVKSSFAKIEFVKPKQQEKTATKTVNHVEQNRQNTHTPRGNQRNWNNIMSQRLGSNFEMFNKACYVCGSFDHLQVDCKKVNQKQFQNTKPIWNNANRVNHENFAKKTHPCAKKNMVPRAVLMKSGLVSIDTAIQVNTAHTKTTMNGASPMSNLSKTAHSTGKRPIYKNTAFRNSNSNQRINTVRGNNVNTARPKVVVNVIKGNHVNAVKASACWVWKPKTKVIDHVSKHNSASITLKKFDYGNPQMDLQDQRVIDSGCSRNITGNMPYLTDYEEIDGGYVAFGGNPKGGKIIKKMYTFKTG</sequence>
<accession>A0ABQ4ZK92</accession>
<feature type="region of interest" description="Disordered" evidence="2">
    <location>
        <begin position="151"/>
        <end position="170"/>
    </location>
</feature>